<gene>
    <name evidence="1" type="ORF">SAMN05192534_11424</name>
</gene>
<protein>
    <submittedName>
        <fullName evidence="1">Ornithine cyclodeaminase</fullName>
    </submittedName>
</protein>
<dbReference type="EMBL" id="FNDK01000014">
    <property type="protein sequence ID" value="SDH88934.1"/>
    <property type="molecule type" value="Genomic_DNA"/>
</dbReference>
<dbReference type="InterPro" id="IPR003462">
    <property type="entry name" value="ODC_Mu_crystall"/>
</dbReference>
<evidence type="ECO:0000313" key="1">
    <source>
        <dbReference type="EMBL" id="SDH88934.1"/>
    </source>
</evidence>
<dbReference type="Pfam" id="PF02423">
    <property type="entry name" value="OCD_Mu_crystall"/>
    <property type="match status" value="1"/>
</dbReference>
<dbReference type="SUPFAM" id="SSF51735">
    <property type="entry name" value="NAD(P)-binding Rossmann-fold domains"/>
    <property type="match status" value="1"/>
</dbReference>
<dbReference type="GO" id="GO:0005737">
    <property type="term" value="C:cytoplasm"/>
    <property type="evidence" value="ECO:0007669"/>
    <property type="project" value="TreeGrafter"/>
</dbReference>
<name>A0A1G8G3E5_9BACI</name>
<dbReference type="PANTHER" id="PTHR13812:SF19">
    <property type="entry name" value="KETIMINE REDUCTASE MU-CRYSTALLIN"/>
    <property type="match status" value="1"/>
</dbReference>
<dbReference type="InterPro" id="IPR023401">
    <property type="entry name" value="ODC_N"/>
</dbReference>
<dbReference type="PANTHER" id="PTHR13812">
    <property type="entry name" value="KETIMINE REDUCTASE MU-CRYSTALLIN"/>
    <property type="match status" value="1"/>
</dbReference>
<sequence>MPLYIFAEKDIRQVTSVDDKALALIEEGFKKLANNEVTMPPILRVDIPENNGEVDVKTAYVKGLDKFALKISSGFFDNYKKGLPSLSGMMLLFSTETGVPQAVLQDNGYLTDVRTAMAGAMAAKYFAKQHIQKAGIIGTGTQARYQLRALCLVRKVNEVLVYGRHSERVEQYAQEMEKELGVNVKKAQSPAEVVREADTVITTTPAKEPIIKEEWLHPGLHITAMGSDAEDKNEIDPAVFGKVHVLACDSKKQVFRLGEHHHALDAGVINNNSPIVELGDVALGKQQGRTSESDITLCDLTGTGVQDTAIAVHAYDKLKKQNKGLLFSG</sequence>
<dbReference type="NCBIfam" id="NF006141">
    <property type="entry name" value="PRK08291.1"/>
    <property type="match status" value="1"/>
</dbReference>
<reference evidence="1 2" key="1">
    <citation type="submission" date="2016-10" db="EMBL/GenBank/DDBJ databases">
        <authorList>
            <person name="de Groot N.N."/>
        </authorList>
    </citation>
    <scope>NUCLEOTIDE SEQUENCE [LARGE SCALE GENOMIC DNA]</scope>
    <source>
        <strain evidence="1 2">DSM 21632</strain>
    </source>
</reference>
<dbReference type="InterPro" id="IPR036291">
    <property type="entry name" value="NAD(P)-bd_dom_sf"/>
</dbReference>
<organism evidence="1 2">
    <name type="scientific">Alteribacillus persepolensis</name>
    <dbReference type="NCBI Taxonomy" id="568899"/>
    <lineage>
        <taxon>Bacteria</taxon>
        <taxon>Bacillati</taxon>
        <taxon>Bacillota</taxon>
        <taxon>Bacilli</taxon>
        <taxon>Bacillales</taxon>
        <taxon>Bacillaceae</taxon>
        <taxon>Alteribacillus</taxon>
    </lineage>
</organism>
<dbReference type="STRING" id="568899.SAMN05192534_11424"/>
<dbReference type="Gene3D" id="3.30.1780.10">
    <property type="entry name" value="ornithine cyclodeaminase, domain 1"/>
    <property type="match status" value="1"/>
</dbReference>
<proteinExistence type="predicted"/>
<evidence type="ECO:0000313" key="2">
    <source>
        <dbReference type="Proteomes" id="UP000199163"/>
    </source>
</evidence>
<dbReference type="Gene3D" id="3.40.50.720">
    <property type="entry name" value="NAD(P)-binding Rossmann-like Domain"/>
    <property type="match status" value="1"/>
</dbReference>
<dbReference type="AlphaFoldDB" id="A0A1G8G3E5"/>
<dbReference type="PIRSF" id="PIRSF001439">
    <property type="entry name" value="CryM"/>
    <property type="match status" value="1"/>
</dbReference>
<dbReference type="Proteomes" id="UP000199163">
    <property type="component" value="Unassembled WGS sequence"/>
</dbReference>
<keyword evidence="2" id="KW-1185">Reference proteome</keyword>
<accession>A0A1G8G3E5</accession>
<dbReference type="RefSeq" id="WP_407639930.1">
    <property type="nucleotide sequence ID" value="NZ_FNDK01000014.1"/>
</dbReference>